<dbReference type="AlphaFoldDB" id="A0A1G8PHM0"/>
<evidence type="ECO:0000313" key="3">
    <source>
        <dbReference type="EMBL" id="SDI91937.1"/>
    </source>
</evidence>
<organism evidence="3 4">
    <name type="scientific">Natribacillus halophilus</name>
    <dbReference type="NCBI Taxonomy" id="549003"/>
    <lineage>
        <taxon>Bacteria</taxon>
        <taxon>Bacillati</taxon>
        <taxon>Bacillota</taxon>
        <taxon>Bacilli</taxon>
        <taxon>Bacillales</taxon>
        <taxon>Bacillaceae</taxon>
        <taxon>Natribacillus</taxon>
    </lineage>
</organism>
<keyword evidence="4" id="KW-1185">Reference proteome</keyword>
<dbReference type="PANTHER" id="PTHR36834">
    <property type="entry name" value="MEMBRANE PROTEIN-RELATED"/>
    <property type="match status" value="1"/>
</dbReference>
<proteinExistence type="predicted"/>
<keyword evidence="1" id="KW-1133">Transmembrane helix</keyword>
<keyword evidence="1" id="KW-0812">Transmembrane</keyword>
<dbReference type="PANTHER" id="PTHR36834:SF1">
    <property type="entry name" value="INTEGRAL MEMBRANE PROTEIN"/>
    <property type="match status" value="1"/>
</dbReference>
<feature type="transmembrane region" description="Helical" evidence="1">
    <location>
        <begin position="96"/>
        <end position="115"/>
    </location>
</feature>
<reference evidence="3 4" key="1">
    <citation type="submission" date="2016-10" db="EMBL/GenBank/DDBJ databases">
        <authorList>
            <person name="de Groot N.N."/>
        </authorList>
    </citation>
    <scope>NUCLEOTIDE SEQUENCE [LARGE SCALE GENOMIC DNA]</scope>
    <source>
        <strain evidence="3 4">DSM 21771</strain>
    </source>
</reference>
<evidence type="ECO:0000259" key="2">
    <source>
        <dbReference type="Pfam" id="PF04892"/>
    </source>
</evidence>
<protein>
    <submittedName>
        <fullName evidence="3">Glycopeptide antibiotics resistance protein</fullName>
    </submittedName>
</protein>
<dbReference type="Proteomes" id="UP000198853">
    <property type="component" value="Unassembled WGS sequence"/>
</dbReference>
<dbReference type="Pfam" id="PF04892">
    <property type="entry name" value="VanZ"/>
    <property type="match status" value="1"/>
</dbReference>
<dbReference type="InterPro" id="IPR006976">
    <property type="entry name" value="VanZ-like"/>
</dbReference>
<dbReference type="InterPro" id="IPR053150">
    <property type="entry name" value="Teicoplanin_resist-assoc"/>
</dbReference>
<gene>
    <name evidence="3" type="ORF">SAMN04488123_108147</name>
</gene>
<sequence length="172" mass="19305">MTEGVHKMKFFAWSLFGLYMAGLLYITTLAWNYGASLGPDGPGGRNYNLIPFRSIYRIGVFSPTFWDPLKMLIGNVILFVPLGVYLPMLFRSLRTIVKVTLAGAALSLLIELYQFTFTLRVADIDDLLLNVGGVSIGAVIYFFFKNRVVIDPPPAFSPWRHSDSTSGNSRRR</sequence>
<accession>A0A1G8PHM0</accession>
<evidence type="ECO:0000256" key="1">
    <source>
        <dbReference type="SAM" id="Phobius"/>
    </source>
</evidence>
<dbReference type="EMBL" id="FNEN01000008">
    <property type="protein sequence ID" value="SDI91937.1"/>
    <property type="molecule type" value="Genomic_DNA"/>
</dbReference>
<feature type="domain" description="VanZ-like" evidence="2">
    <location>
        <begin position="16"/>
        <end position="144"/>
    </location>
</feature>
<keyword evidence="1" id="KW-0472">Membrane</keyword>
<name>A0A1G8PHM0_9BACI</name>
<feature type="transmembrane region" description="Helical" evidence="1">
    <location>
        <begin position="12"/>
        <end position="33"/>
    </location>
</feature>
<feature type="transmembrane region" description="Helical" evidence="1">
    <location>
        <begin position="71"/>
        <end position="89"/>
    </location>
</feature>
<feature type="transmembrane region" description="Helical" evidence="1">
    <location>
        <begin position="127"/>
        <end position="144"/>
    </location>
</feature>
<evidence type="ECO:0000313" key="4">
    <source>
        <dbReference type="Proteomes" id="UP000198853"/>
    </source>
</evidence>